<feature type="domain" description="Peptidase S49" evidence="10">
    <location>
        <begin position="381"/>
        <end position="530"/>
    </location>
</feature>
<keyword evidence="7" id="KW-0997">Cell inner membrane</keyword>
<evidence type="ECO:0000256" key="7">
    <source>
        <dbReference type="PIRNR" id="PIRNR001217"/>
    </source>
</evidence>
<keyword evidence="7" id="KW-1003">Cell membrane</keyword>
<comment type="subcellular location">
    <subcellularLocation>
        <location evidence="7">Cell inner membrane</location>
    </subcellularLocation>
    <subcellularLocation>
        <location evidence="1">Membrane</location>
    </subcellularLocation>
</comment>
<dbReference type="EMBL" id="JADEWL010000012">
    <property type="protein sequence ID" value="MBE9212225.1"/>
    <property type="molecule type" value="Genomic_DNA"/>
</dbReference>
<dbReference type="PANTHER" id="PTHR33209">
    <property type="entry name" value="PROTEASE 4"/>
    <property type="match status" value="1"/>
</dbReference>
<sequence>MGNFIKQTFASLIGSLLGLFVFVGLSGTGLILLIFAAASTDSGPKVKDSSMLVFDLSTQITDAEPDSSLILQQALSGNLQKQMTLRSVLDALEKARTDERIVGVYLDARDTSGSGSTGFATLKEIRQALTQFRDTGKKVVAYGVGWGEKEYYLSSVADTVVVNPFGGMEINGLSSQPMFLAGALEKFGVGVQIVRVGKFKGAVEPLILKQLSPENREQIQKLLDDLWGEWRGTVGKSRKMTPQQLQVIADTKGLLEPSEAKANRLVDQVAYYDQVVTELKEFTKTDSKEKSFTQIDLREYAQIANVGENNNSENKIAVVYAEGGIVDGDGETQEVGGTRFANIFHRLRQDKDVKAVVLRINSPGGSATASEIIQREIRLTRDVKPVVVSMGDIAASGGYWIAVDSNRIFAEPNTITGSIGVFGSIPNFQKLANDNGITWDSVKTGRYADIGTVTRPQSPEELAIFQRSVNRVYNVFLDKVAKGRNLPQAKVAEIAQGRVWSGKAARDIGLVDEIGGLDAAIEYAATQAKLGDKWELQEYPRRSTFSERFFGKVAEDTQTIFQANFKTNFKTSNNPLKANHPLTVEFEKLQAEIALLQNMNDPLGVYARLPFNLIIE</sequence>
<feature type="domain" description="Peptidase S49" evidence="10">
    <location>
        <begin position="132"/>
        <end position="281"/>
    </location>
</feature>
<dbReference type="GO" id="GO:0008236">
    <property type="term" value="F:serine-type peptidase activity"/>
    <property type="evidence" value="ECO:0007669"/>
    <property type="project" value="UniProtKB-KW"/>
</dbReference>
<keyword evidence="6 7" id="KW-0472">Membrane</keyword>
<feature type="transmembrane region" description="Helical" evidence="9">
    <location>
        <begin position="12"/>
        <end position="38"/>
    </location>
</feature>
<organism evidence="11 12">
    <name type="scientific">Plectonema cf. radiosum LEGE 06105</name>
    <dbReference type="NCBI Taxonomy" id="945769"/>
    <lineage>
        <taxon>Bacteria</taxon>
        <taxon>Bacillati</taxon>
        <taxon>Cyanobacteriota</taxon>
        <taxon>Cyanophyceae</taxon>
        <taxon>Oscillatoriophycideae</taxon>
        <taxon>Oscillatoriales</taxon>
        <taxon>Microcoleaceae</taxon>
        <taxon>Plectonema</taxon>
    </lineage>
</organism>
<keyword evidence="3 7" id="KW-0645">Protease</keyword>
<evidence type="ECO:0000256" key="5">
    <source>
        <dbReference type="ARBA" id="ARBA00022825"/>
    </source>
</evidence>
<comment type="caution">
    <text evidence="11">The sequence shown here is derived from an EMBL/GenBank/DDBJ whole genome shotgun (WGS) entry which is preliminary data.</text>
</comment>
<evidence type="ECO:0000256" key="6">
    <source>
        <dbReference type="ARBA" id="ARBA00023136"/>
    </source>
</evidence>
<dbReference type="NCBIfam" id="TIGR00706">
    <property type="entry name" value="SppA_dom"/>
    <property type="match status" value="1"/>
</dbReference>
<keyword evidence="9" id="KW-1133">Transmembrane helix</keyword>
<dbReference type="GO" id="GO:0005886">
    <property type="term" value="C:plasma membrane"/>
    <property type="evidence" value="ECO:0007669"/>
    <property type="project" value="UniProtKB-SubCell"/>
</dbReference>
<dbReference type="GO" id="GO:0006465">
    <property type="term" value="P:signal peptide processing"/>
    <property type="evidence" value="ECO:0007669"/>
    <property type="project" value="InterPro"/>
</dbReference>
<dbReference type="NCBIfam" id="TIGR00705">
    <property type="entry name" value="SppA_67K"/>
    <property type="match status" value="1"/>
</dbReference>
<evidence type="ECO:0000256" key="1">
    <source>
        <dbReference type="ARBA" id="ARBA00004370"/>
    </source>
</evidence>
<dbReference type="InterPro" id="IPR029045">
    <property type="entry name" value="ClpP/crotonase-like_dom_sf"/>
</dbReference>
<dbReference type="InterPro" id="IPR047217">
    <property type="entry name" value="S49_SppA_67K_type_N"/>
</dbReference>
<dbReference type="CDD" id="cd07018">
    <property type="entry name" value="S49_SppA_67K_type"/>
    <property type="match status" value="1"/>
</dbReference>
<keyword evidence="12" id="KW-1185">Reference proteome</keyword>
<evidence type="ECO:0000256" key="2">
    <source>
        <dbReference type="ARBA" id="ARBA00008683"/>
    </source>
</evidence>
<evidence type="ECO:0000256" key="3">
    <source>
        <dbReference type="ARBA" id="ARBA00022670"/>
    </source>
</evidence>
<proteinExistence type="inferred from homology"/>
<gene>
    <name evidence="11" type="primary">sppA</name>
    <name evidence="11" type="ORF">IQ247_05785</name>
</gene>
<dbReference type="InterPro" id="IPR004634">
    <property type="entry name" value="Pept_S49_pIV"/>
</dbReference>
<keyword evidence="9" id="KW-0812">Transmembrane</keyword>
<feature type="active site" description="Nucleophile" evidence="8">
    <location>
        <position position="396"/>
    </location>
</feature>
<dbReference type="CDD" id="cd07023">
    <property type="entry name" value="S49_Sppa_N_C"/>
    <property type="match status" value="1"/>
</dbReference>
<evidence type="ECO:0000313" key="12">
    <source>
        <dbReference type="Proteomes" id="UP000620559"/>
    </source>
</evidence>
<dbReference type="PANTHER" id="PTHR33209:SF1">
    <property type="entry name" value="PEPTIDASE S49 DOMAIN-CONTAINING PROTEIN"/>
    <property type="match status" value="1"/>
</dbReference>
<reference evidence="11" key="1">
    <citation type="submission" date="2020-10" db="EMBL/GenBank/DDBJ databases">
        <authorList>
            <person name="Castelo-Branco R."/>
            <person name="Eusebio N."/>
            <person name="Adriana R."/>
            <person name="Vieira A."/>
            <person name="Brugerolle De Fraissinette N."/>
            <person name="Rezende De Castro R."/>
            <person name="Schneider M.P."/>
            <person name="Vasconcelos V."/>
            <person name="Leao P.N."/>
        </authorList>
    </citation>
    <scope>NUCLEOTIDE SEQUENCE</scope>
    <source>
        <strain evidence="11">LEGE 06105</strain>
    </source>
</reference>
<comment type="similarity">
    <text evidence="2 7">Belongs to the peptidase S49 family.</text>
</comment>
<keyword evidence="4 7" id="KW-0378">Hydrolase</keyword>
<dbReference type="Gene3D" id="3.90.226.10">
    <property type="entry name" value="2-enoyl-CoA Hydratase, Chain A, domain 1"/>
    <property type="match status" value="3"/>
</dbReference>
<dbReference type="SUPFAM" id="SSF52096">
    <property type="entry name" value="ClpP/crotonase"/>
    <property type="match status" value="2"/>
</dbReference>
<evidence type="ECO:0000313" key="11">
    <source>
        <dbReference type="EMBL" id="MBE9212225.1"/>
    </source>
</evidence>
<dbReference type="Pfam" id="PF01343">
    <property type="entry name" value="Peptidase_S49"/>
    <property type="match status" value="2"/>
</dbReference>
<evidence type="ECO:0000256" key="9">
    <source>
        <dbReference type="SAM" id="Phobius"/>
    </source>
</evidence>
<evidence type="ECO:0000256" key="8">
    <source>
        <dbReference type="PIRSR" id="PIRSR001217-1"/>
    </source>
</evidence>
<protein>
    <recommendedName>
        <fullName evidence="7">Protease 4</fullName>
        <ecNumber evidence="7">3.4.21.-</ecNumber>
    </recommendedName>
    <alternativeName>
        <fullName evidence="7">Endopeptidase IV</fullName>
    </alternativeName>
    <alternativeName>
        <fullName evidence="7">Protease IV</fullName>
    </alternativeName>
    <alternativeName>
        <fullName evidence="7">Signal peptide peptidase</fullName>
    </alternativeName>
</protein>
<keyword evidence="5" id="KW-0720">Serine protease</keyword>
<evidence type="ECO:0000259" key="10">
    <source>
        <dbReference type="Pfam" id="PF01343"/>
    </source>
</evidence>
<accession>A0A8J7F326</accession>
<dbReference type="AlphaFoldDB" id="A0A8J7F326"/>
<dbReference type="RefSeq" id="WP_193917964.1">
    <property type="nucleotide sequence ID" value="NZ_JADEWL010000012.1"/>
</dbReference>
<feature type="active site" description="Proton donor/acceptor" evidence="8">
    <location>
        <position position="200"/>
    </location>
</feature>
<dbReference type="Proteomes" id="UP000620559">
    <property type="component" value="Unassembled WGS sequence"/>
</dbReference>
<dbReference type="Gene3D" id="6.20.330.10">
    <property type="match status" value="1"/>
</dbReference>
<dbReference type="InterPro" id="IPR047272">
    <property type="entry name" value="S49_SppA_C"/>
</dbReference>
<dbReference type="InterPro" id="IPR004635">
    <property type="entry name" value="Pept_S49_SppA"/>
</dbReference>
<dbReference type="InterPro" id="IPR002142">
    <property type="entry name" value="Peptidase_S49"/>
</dbReference>
<dbReference type="PIRSF" id="PIRSF001217">
    <property type="entry name" value="Protease_4_SppA"/>
    <property type="match status" value="1"/>
</dbReference>
<dbReference type="EC" id="3.4.21.-" evidence="7"/>
<name>A0A8J7F326_9CYAN</name>
<evidence type="ECO:0000256" key="4">
    <source>
        <dbReference type="ARBA" id="ARBA00022801"/>
    </source>
</evidence>